<evidence type="ECO:0000256" key="5">
    <source>
        <dbReference type="ARBA" id="ARBA00023150"/>
    </source>
</evidence>
<dbReference type="InterPro" id="IPR012245">
    <property type="entry name" value="MoaB"/>
</dbReference>
<dbReference type="RefSeq" id="WP_269920972.1">
    <property type="nucleotide sequence ID" value="NZ_JAMKBI010000002.1"/>
</dbReference>
<reference evidence="8" key="1">
    <citation type="submission" date="2022-05" db="EMBL/GenBank/DDBJ databases">
        <authorList>
            <person name="Colautti A."/>
            <person name="Iacumin L."/>
        </authorList>
    </citation>
    <scope>NUCLEOTIDE SEQUENCE</scope>
    <source>
        <strain evidence="8">DSM 30747</strain>
    </source>
</reference>
<accession>A0A9X3L6R0</accession>
<evidence type="ECO:0000256" key="6">
    <source>
        <dbReference type="PIRNR" id="PIRNR006443"/>
    </source>
</evidence>
<protein>
    <recommendedName>
        <fullName evidence="4 6">Molybdenum cofactor biosynthesis protein B</fullName>
    </recommendedName>
</protein>
<dbReference type="NCBIfam" id="TIGR00177">
    <property type="entry name" value="molyb_syn"/>
    <property type="match status" value="1"/>
</dbReference>
<dbReference type="Gene3D" id="3.40.980.10">
    <property type="entry name" value="MoaB/Mog-like domain"/>
    <property type="match status" value="1"/>
</dbReference>
<dbReference type="PANTHER" id="PTHR43232">
    <property type="entry name" value="MOLYBDENUM COFACTOR BIOSYNTHESIS PROTEIN B"/>
    <property type="match status" value="1"/>
</dbReference>
<comment type="function">
    <text evidence="1 6">May be involved in the biosynthesis of molybdopterin.</text>
</comment>
<evidence type="ECO:0000256" key="2">
    <source>
        <dbReference type="ARBA" id="ARBA00005046"/>
    </source>
</evidence>
<dbReference type="PANTHER" id="PTHR43232:SF2">
    <property type="entry name" value="MOLYBDENUM COFACTOR BIOSYNTHESIS PROTEIN B"/>
    <property type="match status" value="1"/>
</dbReference>
<gene>
    <name evidence="8" type="ORF">M9R61_03425</name>
</gene>
<dbReference type="GO" id="GO:0006777">
    <property type="term" value="P:Mo-molybdopterin cofactor biosynthetic process"/>
    <property type="evidence" value="ECO:0007669"/>
    <property type="project" value="UniProtKB-UniRule"/>
</dbReference>
<feature type="domain" description="MoaB/Mog" evidence="7">
    <location>
        <begin position="14"/>
        <end position="159"/>
    </location>
</feature>
<comment type="caution">
    <text evidence="8">The sequence shown here is derived from an EMBL/GenBank/DDBJ whole genome shotgun (WGS) entry which is preliminary data.</text>
</comment>
<dbReference type="InterPro" id="IPR001453">
    <property type="entry name" value="MoaB/Mog_dom"/>
</dbReference>
<dbReference type="PIRSF" id="PIRSF006443">
    <property type="entry name" value="MoaB"/>
    <property type="match status" value="1"/>
</dbReference>
<dbReference type="Proteomes" id="UP001152172">
    <property type="component" value="Unassembled WGS sequence"/>
</dbReference>
<dbReference type="InterPro" id="IPR008284">
    <property type="entry name" value="MoCF_biosynth_CS"/>
</dbReference>
<evidence type="ECO:0000256" key="3">
    <source>
        <dbReference type="ARBA" id="ARBA00006112"/>
    </source>
</evidence>
<evidence type="ECO:0000256" key="4">
    <source>
        <dbReference type="ARBA" id="ARBA00015262"/>
    </source>
</evidence>
<dbReference type="SUPFAM" id="SSF53218">
    <property type="entry name" value="Molybdenum cofactor biosynthesis proteins"/>
    <property type="match status" value="1"/>
</dbReference>
<evidence type="ECO:0000313" key="9">
    <source>
        <dbReference type="Proteomes" id="UP001152172"/>
    </source>
</evidence>
<name>A0A9X3L6R0_9BACI</name>
<dbReference type="SMART" id="SM00852">
    <property type="entry name" value="MoCF_biosynth"/>
    <property type="match status" value="1"/>
</dbReference>
<comment type="pathway">
    <text evidence="2 6">Cofactor biosynthesis; molybdopterin biosynthesis.</text>
</comment>
<dbReference type="PROSITE" id="PS01078">
    <property type="entry name" value="MOCF_BIOSYNTHESIS_1"/>
    <property type="match status" value="1"/>
</dbReference>
<keyword evidence="9" id="KW-1185">Reference proteome</keyword>
<evidence type="ECO:0000259" key="7">
    <source>
        <dbReference type="SMART" id="SM00852"/>
    </source>
</evidence>
<organism evidence="8 9">
    <name type="scientific">Psychrobacillus psychrodurans</name>
    <dbReference type="NCBI Taxonomy" id="126157"/>
    <lineage>
        <taxon>Bacteria</taxon>
        <taxon>Bacillati</taxon>
        <taxon>Bacillota</taxon>
        <taxon>Bacilli</taxon>
        <taxon>Bacillales</taxon>
        <taxon>Bacillaceae</taxon>
        <taxon>Psychrobacillus</taxon>
    </lineage>
</organism>
<evidence type="ECO:0000256" key="1">
    <source>
        <dbReference type="ARBA" id="ARBA00003487"/>
    </source>
</evidence>
<proteinExistence type="inferred from homology"/>
<dbReference type="EMBL" id="JAMKBI010000002">
    <property type="protein sequence ID" value="MCZ8532400.1"/>
    <property type="molecule type" value="Genomic_DNA"/>
</dbReference>
<comment type="similarity">
    <text evidence="3 6">Belongs to the MoaB/Mog family.</text>
</comment>
<keyword evidence="5 6" id="KW-0501">Molybdenum cofactor biosynthesis</keyword>
<dbReference type="AlphaFoldDB" id="A0A9X3L6R0"/>
<sequence>MSTQFALNRTLNIAILTVSDTRTEKTDKGGLLISQLLEQASVHVVEKLICKDEINEIQAILKIWTSNDNIDAIITTGGTGIAKRDCTIEAILPSFTKEITGFGELFRFLSFTEDVGTKAMLSRAVAGVVNDKAVFVLPGSVGAIKLAINKLIVPELEHIVFELTK</sequence>
<dbReference type="CDD" id="cd00886">
    <property type="entry name" value="MogA_MoaB"/>
    <property type="match status" value="1"/>
</dbReference>
<dbReference type="InterPro" id="IPR036425">
    <property type="entry name" value="MoaB/Mog-like_dom_sf"/>
</dbReference>
<dbReference type="GO" id="GO:0005829">
    <property type="term" value="C:cytosol"/>
    <property type="evidence" value="ECO:0007669"/>
    <property type="project" value="TreeGrafter"/>
</dbReference>
<evidence type="ECO:0000313" key="8">
    <source>
        <dbReference type="EMBL" id="MCZ8532400.1"/>
    </source>
</evidence>
<dbReference type="FunFam" id="3.40.980.10:FF:000006">
    <property type="entry name" value="Molybdenum cofactor biosynthesis protein B"/>
    <property type="match status" value="1"/>
</dbReference>
<dbReference type="Pfam" id="PF00994">
    <property type="entry name" value="MoCF_biosynth"/>
    <property type="match status" value="1"/>
</dbReference>